<dbReference type="SUPFAM" id="SSF53335">
    <property type="entry name" value="S-adenosyl-L-methionine-dependent methyltransferases"/>
    <property type="match status" value="1"/>
</dbReference>
<protein>
    <submittedName>
        <fullName evidence="3">Tetracenomycin polyketide synthesis O-methyltransferase TcmP</fullName>
    </submittedName>
</protein>
<dbReference type="InterPro" id="IPR016874">
    <property type="entry name" value="TcmP-like"/>
</dbReference>
<comment type="caution">
    <text evidence="3">The sequence shown here is derived from an EMBL/GenBank/DDBJ whole genome shotgun (WGS) entry which is preliminary data.</text>
</comment>
<dbReference type="Pfam" id="PF04072">
    <property type="entry name" value="LCM"/>
    <property type="match status" value="1"/>
</dbReference>
<dbReference type="RefSeq" id="XP_068349479.1">
    <property type="nucleotide sequence ID" value="XM_068495183.1"/>
</dbReference>
<evidence type="ECO:0000256" key="2">
    <source>
        <dbReference type="ARBA" id="ARBA00022679"/>
    </source>
</evidence>
<keyword evidence="1" id="KW-0489">Methyltransferase</keyword>
<reference evidence="3" key="1">
    <citation type="submission" date="2016-10" db="EMBL/GenBank/DDBJ databases">
        <authorList>
            <person name="Benchimol M."/>
            <person name="Almeida L.G."/>
            <person name="Vasconcelos A.T."/>
            <person name="Perreira-Neves A."/>
            <person name="Rosa I.A."/>
            <person name="Tasca T."/>
            <person name="Bogo M.R."/>
            <person name="de Souza W."/>
        </authorList>
    </citation>
    <scope>NUCLEOTIDE SEQUENCE [LARGE SCALE GENOMIC DNA]</scope>
    <source>
        <strain evidence="3">K</strain>
    </source>
</reference>
<gene>
    <name evidence="3" type="ORF">TRFO_09989</name>
</gene>
<dbReference type="PIRSF" id="PIRSF028177">
    <property type="entry name" value="Polyketide_synth_Omtfrase_TcmP"/>
    <property type="match status" value="1"/>
</dbReference>
<dbReference type="PANTHER" id="PTHR43619">
    <property type="entry name" value="S-ADENOSYL-L-METHIONINE-DEPENDENT METHYLTRANSFERASE YKTD-RELATED"/>
    <property type="match status" value="1"/>
</dbReference>
<evidence type="ECO:0000256" key="1">
    <source>
        <dbReference type="ARBA" id="ARBA00022603"/>
    </source>
</evidence>
<dbReference type="GO" id="GO:0032259">
    <property type="term" value="P:methylation"/>
    <property type="evidence" value="ECO:0007669"/>
    <property type="project" value="UniProtKB-KW"/>
</dbReference>
<organism evidence="3 4">
    <name type="scientific">Tritrichomonas foetus</name>
    <dbReference type="NCBI Taxonomy" id="1144522"/>
    <lineage>
        <taxon>Eukaryota</taxon>
        <taxon>Metamonada</taxon>
        <taxon>Parabasalia</taxon>
        <taxon>Tritrichomonadida</taxon>
        <taxon>Tritrichomonadidae</taxon>
        <taxon>Tritrichomonas</taxon>
    </lineage>
</organism>
<dbReference type="VEuPathDB" id="TrichDB:TRFO_09989"/>
<dbReference type="InterPro" id="IPR007213">
    <property type="entry name" value="Ppm1/Ppm2/Tcmp"/>
</dbReference>
<evidence type="ECO:0000313" key="3">
    <source>
        <dbReference type="EMBL" id="OHS96342.1"/>
    </source>
</evidence>
<proteinExistence type="predicted"/>
<dbReference type="AlphaFoldDB" id="A0A1J4JAY5"/>
<dbReference type="GO" id="GO:0008168">
    <property type="term" value="F:methyltransferase activity"/>
    <property type="evidence" value="ECO:0007669"/>
    <property type="project" value="UniProtKB-KW"/>
</dbReference>
<dbReference type="GeneID" id="94829887"/>
<accession>A0A1J4JAY5</accession>
<dbReference type="EMBL" id="MLAK01001182">
    <property type="protein sequence ID" value="OHS96342.1"/>
    <property type="molecule type" value="Genomic_DNA"/>
</dbReference>
<keyword evidence="4" id="KW-1185">Reference proteome</keyword>
<keyword evidence="2" id="KW-0808">Transferase</keyword>
<dbReference type="Proteomes" id="UP000179807">
    <property type="component" value="Unassembled WGS sequence"/>
</dbReference>
<dbReference type="PANTHER" id="PTHR43619:SF2">
    <property type="entry name" value="S-ADENOSYL-L-METHIONINE-DEPENDENT METHYLTRANSFERASES SUPERFAMILY PROTEIN"/>
    <property type="match status" value="1"/>
</dbReference>
<evidence type="ECO:0000313" key="4">
    <source>
        <dbReference type="Proteomes" id="UP000179807"/>
    </source>
</evidence>
<sequence length="273" mass="31473">MSKTKIELTGVAETLLIPLYLKAQATKNNHPKIHDEKAVQIVDSIDYDFEKFKNSKLSGYGVIARTIIFDREMKQFIQENPLATIVSIGCGLDTRFSRMDNGLIRWYDLDVPESIDVRKQFFSDEVEKSNGRVKMISKSAWDFTWMDEIEVNKTEDGKDAAVLFLIEGVLMYFSVDEVQELFNTVTNRFKGCFWLCEFMSKWSSEHSNIHDSVGKVGMSFKWGVKGGEEVEELCPLLKMKGYWNLSDEFPWVIGFIARSFNDTIGFYHNENSL</sequence>
<dbReference type="OrthoDB" id="203237at2759"/>
<dbReference type="InterPro" id="IPR029063">
    <property type="entry name" value="SAM-dependent_MTases_sf"/>
</dbReference>
<dbReference type="Gene3D" id="3.40.50.150">
    <property type="entry name" value="Vaccinia Virus protein VP39"/>
    <property type="match status" value="1"/>
</dbReference>
<name>A0A1J4JAY5_9EUKA</name>